<dbReference type="Proteomes" id="UP000054564">
    <property type="component" value="Unassembled WGS sequence"/>
</dbReference>
<evidence type="ECO:0000313" key="4">
    <source>
        <dbReference type="Proteomes" id="UP000054564"/>
    </source>
</evidence>
<feature type="compositionally biased region" description="Low complexity" evidence="1">
    <location>
        <begin position="133"/>
        <end position="143"/>
    </location>
</feature>
<gene>
    <name evidence="3" type="ORF">PSTG_05222</name>
</gene>
<reference evidence="4" key="1">
    <citation type="submission" date="2014-03" db="EMBL/GenBank/DDBJ databases">
        <title>The Genome Sequence of Puccinia striiformis f. sp. tritici PST-78.</title>
        <authorList>
            <consortium name="The Broad Institute Genome Sequencing Platform"/>
            <person name="Cuomo C."/>
            <person name="Hulbert S."/>
            <person name="Chen X."/>
            <person name="Walker B."/>
            <person name="Young S.K."/>
            <person name="Zeng Q."/>
            <person name="Gargeya S."/>
            <person name="Fitzgerald M."/>
            <person name="Haas B."/>
            <person name="Abouelleil A."/>
            <person name="Alvarado L."/>
            <person name="Arachchi H.M."/>
            <person name="Berlin A.M."/>
            <person name="Chapman S.B."/>
            <person name="Goldberg J."/>
            <person name="Griggs A."/>
            <person name="Gujja S."/>
            <person name="Hansen M."/>
            <person name="Howarth C."/>
            <person name="Imamovic A."/>
            <person name="Larimer J."/>
            <person name="McCowan C."/>
            <person name="Montmayeur A."/>
            <person name="Murphy C."/>
            <person name="Neiman D."/>
            <person name="Pearson M."/>
            <person name="Priest M."/>
            <person name="Roberts A."/>
            <person name="Saif S."/>
            <person name="Shea T."/>
            <person name="Sisk P."/>
            <person name="Sykes S."/>
            <person name="Wortman J."/>
            <person name="Nusbaum C."/>
            <person name="Birren B."/>
        </authorList>
    </citation>
    <scope>NUCLEOTIDE SEQUENCE [LARGE SCALE GENOMIC DNA]</scope>
    <source>
        <strain evidence="4">race PST-78</strain>
    </source>
</reference>
<evidence type="ECO:0000256" key="2">
    <source>
        <dbReference type="SAM" id="SignalP"/>
    </source>
</evidence>
<evidence type="ECO:0000313" key="3">
    <source>
        <dbReference type="EMBL" id="KNF01437.1"/>
    </source>
</evidence>
<feature type="compositionally biased region" description="Basic residues" evidence="1">
    <location>
        <begin position="119"/>
        <end position="129"/>
    </location>
</feature>
<proteinExistence type="predicted"/>
<keyword evidence="2" id="KW-0732">Signal</keyword>
<protein>
    <submittedName>
        <fullName evidence="3">Uncharacterized protein</fullName>
    </submittedName>
</protein>
<feature type="chain" id="PRO_5005550338" evidence="2">
    <location>
        <begin position="20"/>
        <end position="159"/>
    </location>
</feature>
<dbReference type="AlphaFoldDB" id="A0A0L0VQD9"/>
<organism evidence="3 4">
    <name type="scientific">Puccinia striiformis f. sp. tritici PST-78</name>
    <dbReference type="NCBI Taxonomy" id="1165861"/>
    <lineage>
        <taxon>Eukaryota</taxon>
        <taxon>Fungi</taxon>
        <taxon>Dikarya</taxon>
        <taxon>Basidiomycota</taxon>
        <taxon>Pucciniomycotina</taxon>
        <taxon>Pucciniomycetes</taxon>
        <taxon>Pucciniales</taxon>
        <taxon>Pucciniaceae</taxon>
        <taxon>Puccinia</taxon>
    </lineage>
</organism>
<keyword evidence="4" id="KW-1185">Reference proteome</keyword>
<sequence>MRLWKVSLTWLLMHHFTFCSTELARQIVVSTGRLSRPACDHCRSTSELIVTPVDQYCQSLKRCRVHRCNLFQTGLRFECESCPQWAGIIKWRRCEGHKRFHRDCSTCGNVGEVNINPLPRRRRYRHSRDRSRASPSSSTGSNSVEMDRRPPDRPFYTFL</sequence>
<feature type="signal peptide" evidence="2">
    <location>
        <begin position="1"/>
        <end position="19"/>
    </location>
</feature>
<evidence type="ECO:0000256" key="1">
    <source>
        <dbReference type="SAM" id="MobiDB-lite"/>
    </source>
</evidence>
<accession>A0A0L0VQD9</accession>
<comment type="caution">
    <text evidence="3">The sequence shown here is derived from an EMBL/GenBank/DDBJ whole genome shotgun (WGS) entry which is preliminary data.</text>
</comment>
<feature type="region of interest" description="Disordered" evidence="1">
    <location>
        <begin position="118"/>
        <end position="159"/>
    </location>
</feature>
<name>A0A0L0VQD9_9BASI</name>
<dbReference type="EMBL" id="AJIL01000029">
    <property type="protein sequence ID" value="KNF01437.1"/>
    <property type="molecule type" value="Genomic_DNA"/>
</dbReference>